<gene>
    <name evidence="3" type="ORF">DFR69_11064</name>
</gene>
<dbReference type="InterPro" id="IPR048666">
    <property type="entry name" value="RedAm-like_C"/>
</dbReference>
<keyword evidence="1" id="KW-0560">Oxidoreductase</keyword>
<evidence type="ECO:0000313" key="3">
    <source>
        <dbReference type="EMBL" id="PWV71580.1"/>
    </source>
</evidence>
<organism evidence="3 4">
    <name type="scientific">Nocardia neocaledoniensis</name>
    <dbReference type="NCBI Taxonomy" id="236511"/>
    <lineage>
        <taxon>Bacteria</taxon>
        <taxon>Bacillati</taxon>
        <taxon>Actinomycetota</taxon>
        <taxon>Actinomycetes</taxon>
        <taxon>Mycobacteriales</taxon>
        <taxon>Nocardiaceae</taxon>
        <taxon>Nocardia</taxon>
    </lineage>
</organism>
<evidence type="ECO:0000313" key="4">
    <source>
        <dbReference type="Proteomes" id="UP000246410"/>
    </source>
</evidence>
<dbReference type="GO" id="GO:0016491">
    <property type="term" value="F:oxidoreductase activity"/>
    <property type="evidence" value="ECO:0007669"/>
    <property type="project" value="UniProtKB-KW"/>
</dbReference>
<dbReference type="RefSeq" id="WP_110039924.1">
    <property type="nucleotide sequence ID" value="NZ_QGTL01000010.1"/>
</dbReference>
<dbReference type="SUPFAM" id="SSF51735">
    <property type="entry name" value="NAD(P)-binding Rossmann-fold domains"/>
    <property type="match status" value="1"/>
</dbReference>
<keyword evidence="4" id="KW-1185">Reference proteome</keyword>
<sequence>MNGPAGTSVVVIGSGVRAAALADALAQRNSVSRWGEEPDSGNGSRTAAEGAELMIVCVEDYEAAVRILGRAEPYLGSGDLVNVTSGTEAQARRLAAWVDSRGGRYLDGALMAHPEHVGKPETMLVYSGSHEVFTRHERLLGQLGGATYLGPDPGTAALYDVAMLNFAWATLTGYLYSAALLRTAGVRATGTAPLLTHWMSATITSVVTDYAEQIDNGRYPGDGEWLELDAPLMDHLVEAAEERGIDTELPRLIRALTHRGIAAGHGADSFAGLIDVIATSPRPDGDPHDREPG</sequence>
<dbReference type="PIRSF" id="PIRSF000103">
    <property type="entry name" value="HIBADH"/>
    <property type="match status" value="1"/>
</dbReference>
<comment type="caution">
    <text evidence="3">The sequence shown here is derived from an EMBL/GenBank/DDBJ whole genome shotgun (WGS) entry which is preliminary data.</text>
</comment>
<dbReference type="Gene3D" id="3.40.50.720">
    <property type="entry name" value="NAD(P)-binding Rossmann-like Domain"/>
    <property type="match status" value="1"/>
</dbReference>
<proteinExistence type="predicted"/>
<accession>A0A317N8T1</accession>
<evidence type="ECO:0000259" key="2">
    <source>
        <dbReference type="Pfam" id="PF21761"/>
    </source>
</evidence>
<evidence type="ECO:0000256" key="1">
    <source>
        <dbReference type="ARBA" id="ARBA00023002"/>
    </source>
</evidence>
<reference evidence="3 4" key="1">
    <citation type="submission" date="2018-05" db="EMBL/GenBank/DDBJ databases">
        <title>Genomic Encyclopedia of Type Strains, Phase IV (KMG-IV): sequencing the most valuable type-strain genomes for metagenomic binning, comparative biology and taxonomic classification.</title>
        <authorList>
            <person name="Goeker M."/>
        </authorList>
    </citation>
    <scope>NUCLEOTIDE SEQUENCE [LARGE SCALE GENOMIC DNA]</scope>
    <source>
        <strain evidence="3 4">DSM 44717</strain>
    </source>
</reference>
<dbReference type="EMBL" id="QGTL01000010">
    <property type="protein sequence ID" value="PWV71580.1"/>
    <property type="molecule type" value="Genomic_DNA"/>
</dbReference>
<dbReference type="AlphaFoldDB" id="A0A317N8T1"/>
<dbReference type="InterPro" id="IPR015815">
    <property type="entry name" value="HIBADH-related"/>
</dbReference>
<dbReference type="Pfam" id="PF21761">
    <property type="entry name" value="RedAm-like_C"/>
    <property type="match status" value="1"/>
</dbReference>
<dbReference type="Gene3D" id="1.10.1040.10">
    <property type="entry name" value="N-(1-d-carboxylethyl)-l-norvaline Dehydrogenase, domain 2"/>
    <property type="match status" value="1"/>
</dbReference>
<feature type="domain" description="NADPH-dependent reductive aminase-like C-terminal" evidence="2">
    <location>
        <begin position="152"/>
        <end position="278"/>
    </location>
</feature>
<dbReference type="InterPro" id="IPR013328">
    <property type="entry name" value="6PGD_dom2"/>
</dbReference>
<protein>
    <submittedName>
        <fullName evidence="3">3-hydroxyisobutyrate dehydrogenase-like beta-hydroxyacid dehydrogenase</fullName>
    </submittedName>
</protein>
<dbReference type="Proteomes" id="UP000246410">
    <property type="component" value="Unassembled WGS sequence"/>
</dbReference>
<name>A0A317N8T1_9NOCA</name>
<dbReference type="InterPro" id="IPR036291">
    <property type="entry name" value="NAD(P)-bd_dom_sf"/>
</dbReference>